<evidence type="ECO:0000256" key="1">
    <source>
        <dbReference type="ARBA" id="ARBA00023172"/>
    </source>
</evidence>
<evidence type="ECO:0000313" key="2">
    <source>
        <dbReference type="EMBL" id="KAH9635903.1"/>
    </source>
</evidence>
<proteinExistence type="predicted"/>
<dbReference type="InterPro" id="IPR011010">
    <property type="entry name" value="DNA_brk_join_enz"/>
</dbReference>
<accession>A0A922MFZ0</accession>
<dbReference type="SUPFAM" id="SSF56349">
    <property type="entry name" value="DNA breaking-rejoining enzymes"/>
    <property type="match status" value="1"/>
</dbReference>
<dbReference type="EMBL" id="JACEFF010000528">
    <property type="protein sequence ID" value="KAH9635903.1"/>
    <property type="molecule type" value="Genomic_DNA"/>
</dbReference>
<dbReference type="GO" id="GO:0006310">
    <property type="term" value="P:DNA recombination"/>
    <property type="evidence" value="ECO:0007669"/>
    <property type="project" value="UniProtKB-KW"/>
</dbReference>
<dbReference type="InterPro" id="IPR013762">
    <property type="entry name" value="Integrase-like_cat_sf"/>
</dbReference>
<keyword evidence="1" id="KW-0233">DNA recombination</keyword>
<gene>
    <name evidence="2" type="ORF">HF086_002463</name>
</gene>
<evidence type="ECO:0008006" key="4">
    <source>
        <dbReference type="Google" id="ProtNLM"/>
    </source>
</evidence>
<reference evidence="2" key="1">
    <citation type="journal article" date="2021" name="G3 (Bethesda)">
        <title>Genome and transcriptome analysis of the beet armyworm Spodoptera exigua reveals targets for pest control. .</title>
        <authorList>
            <person name="Simon S."/>
            <person name="Breeschoten T."/>
            <person name="Jansen H.J."/>
            <person name="Dirks R.P."/>
            <person name="Schranz M.E."/>
            <person name="Ros V.I.D."/>
        </authorList>
    </citation>
    <scope>NUCLEOTIDE SEQUENCE</scope>
    <source>
        <strain evidence="2">TB_SE_WUR_2020</strain>
    </source>
</reference>
<organism evidence="2 3">
    <name type="scientific">Spodoptera exigua</name>
    <name type="common">Beet armyworm</name>
    <name type="synonym">Noctua fulgens</name>
    <dbReference type="NCBI Taxonomy" id="7107"/>
    <lineage>
        <taxon>Eukaryota</taxon>
        <taxon>Metazoa</taxon>
        <taxon>Ecdysozoa</taxon>
        <taxon>Arthropoda</taxon>
        <taxon>Hexapoda</taxon>
        <taxon>Insecta</taxon>
        <taxon>Pterygota</taxon>
        <taxon>Neoptera</taxon>
        <taxon>Endopterygota</taxon>
        <taxon>Lepidoptera</taxon>
        <taxon>Glossata</taxon>
        <taxon>Ditrysia</taxon>
        <taxon>Noctuoidea</taxon>
        <taxon>Noctuidae</taxon>
        <taxon>Amphipyrinae</taxon>
        <taxon>Spodoptera</taxon>
    </lineage>
</organism>
<dbReference type="AlphaFoldDB" id="A0A922MFZ0"/>
<protein>
    <recommendedName>
        <fullName evidence="4">DDE-1 domain-containing protein</fullName>
    </recommendedName>
</protein>
<dbReference type="Gene3D" id="1.10.443.10">
    <property type="entry name" value="Intergrase catalytic core"/>
    <property type="match status" value="1"/>
</dbReference>
<comment type="caution">
    <text evidence="2">The sequence shown here is derived from an EMBL/GenBank/DDBJ whole genome shotgun (WGS) entry which is preliminary data.</text>
</comment>
<evidence type="ECO:0000313" key="3">
    <source>
        <dbReference type="Proteomes" id="UP000814243"/>
    </source>
</evidence>
<sequence>MMREGPVSCAGAGNASGWMQEAEFLLFQEHFKRQVKPTVDQKCLLLLDNHAYHIFIMNYQITLNEAGIDTSVFTAHSTRHASTSAASRAGLGIDLIRRTAGWSGTSSTFAKFYNRPITENPLTFSEAVCNTSKDR</sequence>
<dbReference type="Proteomes" id="UP000814243">
    <property type="component" value="Unassembled WGS sequence"/>
</dbReference>
<dbReference type="GO" id="GO:0003677">
    <property type="term" value="F:DNA binding"/>
    <property type="evidence" value="ECO:0007669"/>
    <property type="project" value="InterPro"/>
</dbReference>
<name>A0A922MFZ0_SPOEX</name>
<dbReference type="GO" id="GO:0015074">
    <property type="term" value="P:DNA integration"/>
    <property type="evidence" value="ECO:0007669"/>
    <property type="project" value="InterPro"/>
</dbReference>